<dbReference type="PANTHER" id="PTHR43685">
    <property type="entry name" value="GLYCOSYLTRANSFERASE"/>
    <property type="match status" value="1"/>
</dbReference>
<dbReference type="EMBL" id="JACIDV010000001">
    <property type="protein sequence ID" value="MBB3944611.1"/>
    <property type="molecule type" value="Genomic_DNA"/>
</dbReference>
<comment type="caution">
    <text evidence="2">The sequence shown here is derived from an EMBL/GenBank/DDBJ whole genome shotgun (WGS) entry which is preliminary data.</text>
</comment>
<keyword evidence="3" id="KW-1185">Reference proteome</keyword>
<name>A0A7W6CCA6_9HYPH</name>
<dbReference type="PANTHER" id="PTHR43685:SF11">
    <property type="entry name" value="GLYCOSYLTRANSFERASE TAGX-RELATED"/>
    <property type="match status" value="1"/>
</dbReference>
<dbReference type="Gene3D" id="3.90.550.10">
    <property type="entry name" value="Spore Coat Polysaccharide Biosynthesis Protein SpsA, Chain A"/>
    <property type="match status" value="1"/>
</dbReference>
<gene>
    <name evidence="2" type="ORF">GGQ73_000534</name>
</gene>
<evidence type="ECO:0000313" key="2">
    <source>
        <dbReference type="EMBL" id="MBB3944611.1"/>
    </source>
</evidence>
<dbReference type="CDD" id="cd06433">
    <property type="entry name" value="GT_2_WfgS_like"/>
    <property type="match status" value="1"/>
</dbReference>
<dbReference type="Proteomes" id="UP000565286">
    <property type="component" value="Unassembled WGS sequence"/>
</dbReference>
<dbReference type="InterPro" id="IPR029044">
    <property type="entry name" value="Nucleotide-diphossugar_trans"/>
</dbReference>
<dbReference type="RefSeq" id="WP_183893729.1">
    <property type="nucleotide sequence ID" value="NZ_JACIDV010000001.1"/>
</dbReference>
<protein>
    <submittedName>
        <fullName evidence="2">Glycosyltransferase involved in cell wall biosynthesis</fullName>
    </submittedName>
</protein>
<dbReference type="AlphaFoldDB" id="A0A7W6CCA6"/>
<dbReference type="InterPro" id="IPR001173">
    <property type="entry name" value="Glyco_trans_2-like"/>
</dbReference>
<dbReference type="SUPFAM" id="SSF53448">
    <property type="entry name" value="Nucleotide-diphospho-sugar transferases"/>
    <property type="match status" value="1"/>
</dbReference>
<reference evidence="2 3" key="1">
    <citation type="submission" date="2020-08" db="EMBL/GenBank/DDBJ databases">
        <title>Genomic Encyclopedia of Type Strains, Phase IV (KMG-IV): sequencing the most valuable type-strain genomes for metagenomic binning, comparative biology and taxonomic classification.</title>
        <authorList>
            <person name="Goeker M."/>
        </authorList>
    </citation>
    <scope>NUCLEOTIDE SEQUENCE [LARGE SCALE GENOMIC DNA]</scope>
    <source>
        <strain evidence="2 3">DSM 26438</strain>
    </source>
</reference>
<proteinExistence type="predicted"/>
<keyword evidence="2" id="KW-0808">Transferase</keyword>
<organism evidence="2 3">
    <name type="scientific">Rhizobium skierniewicense</name>
    <dbReference type="NCBI Taxonomy" id="984260"/>
    <lineage>
        <taxon>Bacteria</taxon>
        <taxon>Pseudomonadati</taxon>
        <taxon>Pseudomonadota</taxon>
        <taxon>Alphaproteobacteria</taxon>
        <taxon>Hyphomicrobiales</taxon>
        <taxon>Rhizobiaceae</taxon>
        <taxon>Rhizobium/Agrobacterium group</taxon>
        <taxon>Rhizobium</taxon>
    </lineage>
</organism>
<dbReference type="GO" id="GO:0016740">
    <property type="term" value="F:transferase activity"/>
    <property type="evidence" value="ECO:0007669"/>
    <property type="project" value="UniProtKB-KW"/>
</dbReference>
<dbReference type="Pfam" id="PF00535">
    <property type="entry name" value="Glycos_transf_2"/>
    <property type="match status" value="1"/>
</dbReference>
<accession>A0A7W6CCA6</accession>
<evidence type="ECO:0000259" key="1">
    <source>
        <dbReference type="Pfam" id="PF00535"/>
    </source>
</evidence>
<sequence length="320" mass="36132">MPPKFSIITPSLNQGRFLKQCLASVQIQNWPDLEHFVIDGGSQDETLQILTESRSQLTAYVSEPDSGAADAINKGLAMATGDIVAWINADDYYAAGAFEKIAEAWRCEPDAPFWFGNGERVDEAGNFKSPFNDHPILYDHRALIEGTDYILQPSTFMNGKVLRQIGGLNTALRWSFDWELFIRLAEQGQPVALDDSLSSTREWGETLTATGSLKRIEEIRVMIERRSGKPLTYGTLCYHFDATLKEMQTRPEDFSARAIYSVENAWRAIQQDMMDNLPVDAGGMPRRPEQAEKYEETPTPGIFMRAARRGLRLASRLRER</sequence>
<dbReference type="InterPro" id="IPR050834">
    <property type="entry name" value="Glycosyltransf_2"/>
</dbReference>
<feature type="domain" description="Glycosyltransferase 2-like" evidence="1">
    <location>
        <begin position="6"/>
        <end position="109"/>
    </location>
</feature>
<evidence type="ECO:0000313" key="3">
    <source>
        <dbReference type="Proteomes" id="UP000565286"/>
    </source>
</evidence>